<evidence type="ECO:0000313" key="2">
    <source>
        <dbReference type="Proteomes" id="UP001199469"/>
    </source>
</evidence>
<dbReference type="Pfam" id="PF08734">
    <property type="entry name" value="GYD"/>
    <property type="match status" value="1"/>
</dbReference>
<organism evidence="1 2">
    <name type="scientific">Actinomycetospora endophytica</name>
    <dbReference type="NCBI Taxonomy" id="2291215"/>
    <lineage>
        <taxon>Bacteria</taxon>
        <taxon>Bacillati</taxon>
        <taxon>Actinomycetota</taxon>
        <taxon>Actinomycetes</taxon>
        <taxon>Pseudonocardiales</taxon>
        <taxon>Pseudonocardiaceae</taxon>
        <taxon>Actinomycetospora</taxon>
    </lineage>
</organism>
<proteinExistence type="predicted"/>
<comment type="caution">
    <text evidence="1">The sequence shown here is derived from an EMBL/GenBank/DDBJ whole genome shotgun (WGS) entry which is preliminary data.</text>
</comment>
<sequence length="110" mass="11582">MAKFVAFFSYTTDAWQKMQANPGDRPAAIGAVIERLGGTLVSVHFMLGPHDGMVVTDLPDAAAAAAMSTVAMCTGAFRELQTHALLDPGEMPHVFELSRTEGAVYTAPGA</sequence>
<dbReference type="EMBL" id="JAJNDB010000006">
    <property type="protein sequence ID" value="MCD2196707.1"/>
    <property type="molecule type" value="Genomic_DNA"/>
</dbReference>
<dbReference type="RefSeq" id="WP_230738586.1">
    <property type="nucleotide sequence ID" value="NZ_JAJNDB010000006.1"/>
</dbReference>
<evidence type="ECO:0000313" key="1">
    <source>
        <dbReference type="EMBL" id="MCD2196707.1"/>
    </source>
</evidence>
<gene>
    <name evidence="1" type="ORF">LQ327_25375</name>
</gene>
<keyword evidence="2" id="KW-1185">Reference proteome</keyword>
<reference evidence="1 2" key="1">
    <citation type="submission" date="2021-11" db="EMBL/GenBank/DDBJ databases">
        <title>Draft genome sequence of Actinomycetospora sp. SF1 isolated from the rhizosphere soil.</title>
        <authorList>
            <person name="Duangmal K."/>
            <person name="Chantavorakit T."/>
        </authorList>
    </citation>
    <scope>NUCLEOTIDE SEQUENCE [LARGE SCALE GENOMIC DNA]</scope>
    <source>
        <strain evidence="1 2">TBRC 5722</strain>
    </source>
</reference>
<dbReference type="Proteomes" id="UP001199469">
    <property type="component" value="Unassembled WGS sequence"/>
</dbReference>
<protein>
    <submittedName>
        <fullName evidence="1">GYD domain-containing protein</fullName>
    </submittedName>
</protein>
<dbReference type="InterPro" id="IPR014845">
    <property type="entry name" value="GYD/TTHA1554"/>
</dbReference>
<accession>A0ABS8PEL6</accession>
<name>A0ABS8PEL6_9PSEU</name>